<comment type="caution">
    <text evidence="2">The sequence shown here is derived from an EMBL/GenBank/DDBJ whole genome shotgun (WGS) entry which is preliminary data.</text>
</comment>
<sequence>MRGAPSRFLPLPPRSSTRPSSAATAASPVSASAACAAISSSSSHSRNHISRARRIRRAGPRNAGLRTTCSSSRTTSTGASAPAVAAHSQSITQPSGSPAASNCPATRCAGQPAWSRSWAAWRCRLARTAEGTLRCSAAKVWSCRKATRSPLTRIRPASPASASAGRRVAPAVRSSTASSPRPNSRPSRVALVSTWRVRSSSRASLRAMISCRTSASRAGACSASSAMPSSGRTSSCRVSNSANSCSSNGFPPVYALSSHSDSPGSAPSTPASNSADSAEVSAFTGITSSAP</sequence>
<feature type="compositionally biased region" description="Polar residues" evidence="1">
    <location>
        <begin position="227"/>
        <end position="249"/>
    </location>
</feature>
<feature type="compositionally biased region" description="Low complexity" evidence="1">
    <location>
        <begin position="153"/>
        <end position="188"/>
    </location>
</feature>
<reference evidence="2 3" key="1">
    <citation type="submission" date="2020-08" db="EMBL/GenBank/DDBJ databases">
        <title>Sequencing the genomes of 1000 actinobacteria strains.</title>
        <authorList>
            <person name="Klenk H.-P."/>
        </authorList>
    </citation>
    <scope>NUCLEOTIDE SEQUENCE [LARGE SCALE GENOMIC DNA]</scope>
    <source>
        <strain evidence="2 3">DSM 44230</strain>
    </source>
</reference>
<name>A0A7W7CH41_9PSEU</name>
<protein>
    <submittedName>
        <fullName evidence="2">Uncharacterized protein</fullName>
    </submittedName>
</protein>
<dbReference type="PROSITE" id="PS51257">
    <property type="entry name" value="PROKAR_LIPOPROTEIN"/>
    <property type="match status" value="1"/>
</dbReference>
<feature type="region of interest" description="Disordered" evidence="1">
    <location>
        <begin position="221"/>
        <end position="291"/>
    </location>
</feature>
<accession>A0A7W7CH41</accession>
<gene>
    <name evidence="2" type="ORF">HNR67_005799</name>
</gene>
<feature type="compositionally biased region" description="Polar residues" evidence="1">
    <location>
        <begin position="87"/>
        <end position="104"/>
    </location>
</feature>
<dbReference type="EMBL" id="JACHMH010000001">
    <property type="protein sequence ID" value="MBB4679681.1"/>
    <property type="molecule type" value="Genomic_DNA"/>
</dbReference>
<organism evidence="2 3">
    <name type="scientific">Crossiella cryophila</name>
    <dbReference type="NCBI Taxonomy" id="43355"/>
    <lineage>
        <taxon>Bacteria</taxon>
        <taxon>Bacillati</taxon>
        <taxon>Actinomycetota</taxon>
        <taxon>Actinomycetes</taxon>
        <taxon>Pseudonocardiales</taxon>
        <taxon>Pseudonocardiaceae</taxon>
        <taxon>Crossiella</taxon>
    </lineage>
</organism>
<keyword evidence="3" id="KW-1185">Reference proteome</keyword>
<feature type="region of interest" description="Disordered" evidence="1">
    <location>
        <begin position="42"/>
        <end position="106"/>
    </location>
</feature>
<evidence type="ECO:0000313" key="2">
    <source>
        <dbReference type="EMBL" id="MBB4679681.1"/>
    </source>
</evidence>
<feature type="compositionally biased region" description="Basic residues" evidence="1">
    <location>
        <begin position="45"/>
        <end position="59"/>
    </location>
</feature>
<feature type="region of interest" description="Disordered" evidence="1">
    <location>
        <begin position="148"/>
        <end position="189"/>
    </location>
</feature>
<feature type="region of interest" description="Disordered" evidence="1">
    <location>
        <begin position="1"/>
        <end position="26"/>
    </location>
</feature>
<dbReference type="AlphaFoldDB" id="A0A7W7CH41"/>
<evidence type="ECO:0000256" key="1">
    <source>
        <dbReference type="SAM" id="MobiDB-lite"/>
    </source>
</evidence>
<proteinExistence type="predicted"/>
<feature type="compositionally biased region" description="Low complexity" evidence="1">
    <location>
        <begin position="60"/>
        <end position="81"/>
    </location>
</feature>
<dbReference type="Proteomes" id="UP000533598">
    <property type="component" value="Unassembled WGS sequence"/>
</dbReference>
<evidence type="ECO:0000313" key="3">
    <source>
        <dbReference type="Proteomes" id="UP000533598"/>
    </source>
</evidence>
<dbReference type="RefSeq" id="WP_185005401.1">
    <property type="nucleotide sequence ID" value="NZ_BAAAUI010000001.1"/>
</dbReference>
<feature type="compositionally biased region" description="Low complexity" evidence="1">
    <location>
        <begin position="257"/>
        <end position="268"/>
    </location>
</feature>